<organism evidence="1 2">
    <name type="scientific">Kitasatospora paranensis</name>
    <dbReference type="NCBI Taxonomy" id="258053"/>
    <lineage>
        <taxon>Bacteria</taxon>
        <taxon>Bacillati</taxon>
        <taxon>Actinomycetota</taxon>
        <taxon>Actinomycetes</taxon>
        <taxon>Kitasatosporales</taxon>
        <taxon>Streptomycetaceae</taxon>
        <taxon>Kitasatospora</taxon>
    </lineage>
</organism>
<name>A0ABW2FRD5_9ACTN</name>
<keyword evidence="2" id="KW-1185">Reference proteome</keyword>
<reference evidence="2" key="1">
    <citation type="journal article" date="2019" name="Int. J. Syst. Evol. Microbiol.">
        <title>The Global Catalogue of Microorganisms (GCM) 10K type strain sequencing project: providing services to taxonomists for standard genome sequencing and annotation.</title>
        <authorList>
            <consortium name="The Broad Institute Genomics Platform"/>
            <consortium name="The Broad Institute Genome Sequencing Center for Infectious Disease"/>
            <person name="Wu L."/>
            <person name="Ma J."/>
        </authorList>
    </citation>
    <scope>NUCLEOTIDE SEQUENCE [LARGE SCALE GENOMIC DNA]</scope>
    <source>
        <strain evidence="2">CGMCC 1.12859</strain>
    </source>
</reference>
<dbReference type="EMBL" id="JBHTAJ010000006">
    <property type="protein sequence ID" value="MFC7178873.1"/>
    <property type="molecule type" value="Genomic_DNA"/>
</dbReference>
<sequence>MSSAQLPMAPASAPGTDPVCRLGAWFFVPDRVNACGDVRTGYLHGNGERVVLEHCSRLLADFARTIRLLEDDFSVRCTTEQTPAAG</sequence>
<evidence type="ECO:0000313" key="1">
    <source>
        <dbReference type="EMBL" id="MFC7178873.1"/>
    </source>
</evidence>
<dbReference type="RefSeq" id="WP_380230493.1">
    <property type="nucleotide sequence ID" value="NZ_JBHSVH010000002.1"/>
</dbReference>
<comment type="caution">
    <text evidence="1">The sequence shown here is derived from an EMBL/GenBank/DDBJ whole genome shotgun (WGS) entry which is preliminary data.</text>
</comment>
<protein>
    <submittedName>
        <fullName evidence="1">Uncharacterized protein</fullName>
    </submittedName>
</protein>
<proteinExistence type="predicted"/>
<dbReference type="Proteomes" id="UP001596435">
    <property type="component" value="Unassembled WGS sequence"/>
</dbReference>
<accession>A0ABW2FRD5</accession>
<gene>
    <name evidence="1" type="ORF">ACFQMG_04765</name>
</gene>
<evidence type="ECO:0000313" key="2">
    <source>
        <dbReference type="Proteomes" id="UP001596435"/>
    </source>
</evidence>